<dbReference type="Proteomes" id="UP001211872">
    <property type="component" value="Plasmid unnamed2"/>
</dbReference>
<dbReference type="EMBL" id="CP115397">
    <property type="protein sequence ID" value="WBO86716.1"/>
    <property type="molecule type" value="Genomic_DNA"/>
</dbReference>
<proteinExistence type="predicted"/>
<evidence type="ECO:0000256" key="1">
    <source>
        <dbReference type="SAM" id="MobiDB-lite"/>
    </source>
</evidence>
<dbReference type="RefSeq" id="WP_270129373.1">
    <property type="nucleotide sequence ID" value="NZ_CP115397.1"/>
</dbReference>
<evidence type="ECO:0000313" key="2">
    <source>
        <dbReference type="EMBL" id="WBO86716.1"/>
    </source>
</evidence>
<geneLocation type="plasmid" evidence="2 3">
    <name>unnamed2</name>
</geneLocation>
<accession>A0ABY7PUY1</accession>
<reference evidence="2 3" key="1">
    <citation type="journal article" date="2011" name="Int. J. Syst. Evol. Microbiol.">
        <title>Hymenobacter yonginensis sp. nov., isolated from a mesotrophic artificial lake.</title>
        <authorList>
            <person name="Joung Y."/>
            <person name="Cho S.H."/>
            <person name="Kim H."/>
            <person name="Kim S.B."/>
            <person name="Joh K."/>
        </authorList>
    </citation>
    <scope>NUCLEOTIDE SEQUENCE [LARGE SCALE GENOMIC DNA]</scope>
    <source>
        <strain evidence="2 3">KCTC 22745</strain>
    </source>
</reference>
<sequence length="49" mass="5779">MKSINVVLTQARQSEGVAVEENYLHRNKREGTIGMIEREREPQEQNMFM</sequence>
<organism evidence="2 3">
    <name type="scientific">Hymenobacter yonginensis</name>
    <dbReference type="NCBI Taxonomy" id="748197"/>
    <lineage>
        <taxon>Bacteria</taxon>
        <taxon>Pseudomonadati</taxon>
        <taxon>Bacteroidota</taxon>
        <taxon>Cytophagia</taxon>
        <taxon>Cytophagales</taxon>
        <taxon>Hymenobacteraceae</taxon>
        <taxon>Hymenobacter</taxon>
    </lineage>
</organism>
<name>A0ABY7PUY1_9BACT</name>
<keyword evidence="2" id="KW-0614">Plasmid</keyword>
<feature type="region of interest" description="Disordered" evidence="1">
    <location>
        <begin position="30"/>
        <end position="49"/>
    </location>
</feature>
<protein>
    <submittedName>
        <fullName evidence="2">Uncharacterized protein</fullName>
    </submittedName>
</protein>
<evidence type="ECO:0000313" key="3">
    <source>
        <dbReference type="Proteomes" id="UP001211872"/>
    </source>
</evidence>
<keyword evidence="3" id="KW-1185">Reference proteome</keyword>
<gene>
    <name evidence="2" type="ORF">O9Z63_20765</name>
</gene>